<organism evidence="1 2">
    <name type="scientific">Acetobacter fallax</name>
    <dbReference type="NCBI Taxonomy" id="1737473"/>
    <lineage>
        <taxon>Bacteria</taxon>
        <taxon>Pseudomonadati</taxon>
        <taxon>Pseudomonadota</taxon>
        <taxon>Alphaproteobacteria</taxon>
        <taxon>Acetobacterales</taxon>
        <taxon>Acetobacteraceae</taxon>
        <taxon>Acetobacter</taxon>
    </lineage>
</organism>
<reference evidence="1 2" key="1">
    <citation type="journal article" date="2020" name="Int. J. Syst. Evol. Microbiol.">
        <title>Novel acetic acid bacteria from cider fermentations: Acetobacter conturbans sp. nov. and Acetobacter fallax sp. nov.</title>
        <authorList>
            <person name="Sombolestani A.S."/>
            <person name="Cleenwerck I."/>
            <person name="Cnockaert M."/>
            <person name="Borremans W."/>
            <person name="Wieme A.D."/>
            <person name="De Vuyst L."/>
            <person name="Vandamme P."/>
        </authorList>
    </citation>
    <scope>NUCLEOTIDE SEQUENCE [LARGE SCALE GENOMIC DNA]</scope>
    <source>
        <strain evidence="1 2">LMG 1637</strain>
    </source>
</reference>
<proteinExistence type="predicted"/>
<comment type="caution">
    <text evidence="1">The sequence shown here is derived from an EMBL/GenBank/DDBJ whole genome shotgun (WGS) entry which is preliminary data.</text>
</comment>
<accession>A0ABX0KCU0</accession>
<protein>
    <recommendedName>
        <fullName evidence="3">Conjugal transfer protein TrbM</fullName>
    </recommendedName>
</protein>
<keyword evidence="2" id="KW-1185">Reference proteome</keyword>
<sequence>MIGLAAVTATPAASAATREEQSAACKGDALKLCTFYIPNEQKIAACLQAKRDKLSPACKTFFPEKKSSKGRKSSKPRTS</sequence>
<name>A0ABX0KCU0_9PROT</name>
<dbReference type="Proteomes" id="UP000615326">
    <property type="component" value="Unassembled WGS sequence"/>
</dbReference>
<evidence type="ECO:0000313" key="2">
    <source>
        <dbReference type="Proteomes" id="UP000615326"/>
    </source>
</evidence>
<dbReference type="EMBL" id="WOSW01000004">
    <property type="protein sequence ID" value="NHO31772.1"/>
    <property type="molecule type" value="Genomic_DNA"/>
</dbReference>
<evidence type="ECO:0000313" key="1">
    <source>
        <dbReference type="EMBL" id="NHO31772.1"/>
    </source>
</evidence>
<gene>
    <name evidence="1" type="ORF">GOB84_04195</name>
</gene>
<evidence type="ECO:0008006" key="3">
    <source>
        <dbReference type="Google" id="ProtNLM"/>
    </source>
</evidence>